<dbReference type="STRING" id="1166340.SAMN05192583_3463"/>
<accession>A0A1H8J0D2</accession>
<dbReference type="AlphaFoldDB" id="A0A1H8J0D2"/>
<proteinExistence type="predicted"/>
<sequence length="204" mass="21969">MPFEFVDHGDRIIGEADTAVARFIGDEFVLAEPERAEARPLEQVGGRREVGPIDVPHAPQVVQKGDAAHREVLPFGGEVRRIDQRSTRYRQAGRAAGDQQPAHACFAQGGEHSRRGYVEVQRADYGIVAANQFGQGGRVGRVAGYRANPGGVGNGTGVPGHGQHGVPKRGQFARDLRPGASARAQYSNLHVLLSGFNHLLGLLW</sequence>
<name>A0A1H8J0D2_9SPHN</name>
<keyword evidence="2" id="KW-1185">Reference proteome</keyword>
<evidence type="ECO:0000313" key="2">
    <source>
        <dbReference type="Proteomes" id="UP000199206"/>
    </source>
</evidence>
<dbReference type="EMBL" id="FOCF01000011">
    <property type="protein sequence ID" value="SEN74161.1"/>
    <property type="molecule type" value="Genomic_DNA"/>
</dbReference>
<gene>
    <name evidence="1" type="ORF">SAMN05192583_3463</name>
</gene>
<evidence type="ECO:0000313" key="1">
    <source>
        <dbReference type="EMBL" id="SEN74161.1"/>
    </source>
</evidence>
<organism evidence="1 2">
    <name type="scientific">Sphingomonas gellani</name>
    <dbReference type="NCBI Taxonomy" id="1166340"/>
    <lineage>
        <taxon>Bacteria</taxon>
        <taxon>Pseudomonadati</taxon>
        <taxon>Pseudomonadota</taxon>
        <taxon>Alphaproteobacteria</taxon>
        <taxon>Sphingomonadales</taxon>
        <taxon>Sphingomonadaceae</taxon>
        <taxon>Sphingomonas</taxon>
    </lineage>
</organism>
<protein>
    <submittedName>
        <fullName evidence="1">Uncharacterized protein</fullName>
    </submittedName>
</protein>
<dbReference type="Proteomes" id="UP000199206">
    <property type="component" value="Unassembled WGS sequence"/>
</dbReference>
<reference evidence="2" key="1">
    <citation type="submission" date="2016-10" db="EMBL/GenBank/DDBJ databases">
        <authorList>
            <person name="Varghese N."/>
            <person name="Submissions S."/>
        </authorList>
    </citation>
    <scope>NUCLEOTIDE SEQUENCE [LARGE SCALE GENOMIC DNA]</scope>
    <source>
        <strain evidence="2">S6-262</strain>
    </source>
</reference>